<comment type="caution">
    <text evidence="2">The sequence shown here is derived from an EMBL/GenBank/DDBJ whole genome shotgun (WGS) entry which is preliminary data.</text>
</comment>
<organism evidence="2 3">
    <name type="scientific">Nothophoma quercina</name>
    <dbReference type="NCBI Taxonomy" id="749835"/>
    <lineage>
        <taxon>Eukaryota</taxon>
        <taxon>Fungi</taxon>
        <taxon>Dikarya</taxon>
        <taxon>Ascomycota</taxon>
        <taxon>Pezizomycotina</taxon>
        <taxon>Dothideomycetes</taxon>
        <taxon>Pleosporomycetidae</taxon>
        <taxon>Pleosporales</taxon>
        <taxon>Pleosporineae</taxon>
        <taxon>Didymellaceae</taxon>
        <taxon>Nothophoma</taxon>
    </lineage>
</organism>
<accession>A0ABR3R2Z1</accession>
<evidence type="ECO:0000256" key="1">
    <source>
        <dbReference type="SAM" id="Coils"/>
    </source>
</evidence>
<evidence type="ECO:0000313" key="3">
    <source>
        <dbReference type="Proteomes" id="UP001521222"/>
    </source>
</evidence>
<dbReference type="EMBL" id="JAKIXB020000023">
    <property type="protein sequence ID" value="KAL1598347.1"/>
    <property type="molecule type" value="Genomic_DNA"/>
</dbReference>
<proteinExistence type="predicted"/>
<dbReference type="Proteomes" id="UP001521222">
    <property type="component" value="Unassembled WGS sequence"/>
</dbReference>
<sequence length="439" mass="49945">MTSRGEYKKQLAVLVAAAKANNLSFEDILPEKMLDHLKQVAELKTAREHIEQLEEREKDLKATNETLTNNIKEKQHEIDNLPAEYQALKVDLQQAQRQISLYRTTSEDAQERVERYRRQLDVIVGKQQADTFAAGKIEDLQIQIEEQQILINKLVEDNRKTKAMYEQLHDSDAKALERKDKQLANKEKELADKNEMLAGYHQRWADHIPVRTADSSSVPFNDADDEAALLDEVNDDYLEVQEQNIRLLQKNIALEENNTALKEQNDTLIAQLYKIIALQEQSLSAQPTAPQAPTTQNFTSIVPEAKSLNRFYDTIRQILGVFAQIFQASSNHESMPLSDLEAQLDDAQLALEDYYVAKEWMRADIQKSGYEDADQIALRKELGSMARSGFDSLSSLNTLYTGFWTFVNQLSEDPKTLSSLNGALCDVGRVQVIELNSVV</sequence>
<gene>
    <name evidence="2" type="ORF">SLS59_007031</name>
</gene>
<feature type="coiled-coil region" evidence="1">
    <location>
        <begin position="36"/>
        <end position="203"/>
    </location>
</feature>
<feature type="coiled-coil region" evidence="1">
    <location>
        <begin position="230"/>
        <end position="271"/>
    </location>
</feature>
<protein>
    <submittedName>
        <fullName evidence="2">Uncharacterized protein</fullName>
    </submittedName>
</protein>
<keyword evidence="3" id="KW-1185">Reference proteome</keyword>
<reference evidence="2 3" key="1">
    <citation type="submission" date="2024-02" db="EMBL/GenBank/DDBJ databases">
        <title>De novo assembly and annotation of 12 fungi associated with fruit tree decline syndrome in Ontario, Canada.</title>
        <authorList>
            <person name="Sulman M."/>
            <person name="Ellouze W."/>
            <person name="Ilyukhin E."/>
        </authorList>
    </citation>
    <scope>NUCLEOTIDE SEQUENCE [LARGE SCALE GENOMIC DNA]</scope>
    <source>
        <strain evidence="2 3">M97-236</strain>
    </source>
</reference>
<keyword evidence="1" id="KW-0175">Coiled coil</keyword>
<evidence type="ECO:0000313" key="2">
    <source>
        <dbReference type="EMBL" id="KAL1598347.1"/>
    </source>
</evidence>
<name>A0ABR3R2Z1_9PLEO</name>